<dbReference type="Proteomes" id="UP000587070">
    <property type="component" value="Unassembled WGS sequence"/>
</dbReference>
<feature type="region of interest" description="Disordered" evidence="1">
    <location>
        <begin position="535"/>
        <end position="561"/>
    </location>
</feature>
<dbReference type="InterPro" id="IPR020012">
    <property type="entry name" value="LysM_FimV"/>
</dbReference>
<dbReference type="InterPro" id="IPR038440">
    <property type="entry name" value="FimV_C_sf"/>
</dbReference>
<feature type="compositionally biased region" description="Basic and acidic residues" evidence="1">
    <location>
        <begin position="294"/>
        <end position="311"/>
    </location>
</feature>
<protein>
    <submittedName>
        <fullName evidence="3">Pilus assembly protein FimV</fullName>
    </submittedName>
</protein>
<dbReference type="EMBL" id="JACIGE010000009">
    <property type="protein sequence ID" value="MBB4248115.1"/>
    <property type="molecule type" value="Genomic_DNA"/>
</dbReference>
<dbReference type="Gene3D" id="1.20.58.2200">
    <property type="match status" value="1"/>
</dbReference>
<feature type="domain" description="FimV N-terminal" evidence="2">
    <location>
        <begin position="5"/>
        <end position="111"/>
    </location>
</feature>
<reference evidence="3 4" key="1">
    <citation type="submission" date="2020-08" db="EMBL/GenBank/DDBJ databases">
        <title>Genome sequencing of Purple Non-Sulfur Bacteria from various extreme environments.</title>
        <authorList>
            <person name="Mayer M."/>
        </authorList>
    </citation>
    <scope>NUCLEOTIDE SEQUENCE [LARGE SCALE GENOMIC DNA]</scope>
    <source>
        <strain evidence="3 4">2761</strain>
    </source>
</reference>
<dbReference type="InterPro" id="IPR057840">
    <property type="entry name" value="FimV_N"/>
</dbReference>
<gene>
    <name evidence="3" type="ORF">GGD90_002506</name>
</gene>
<name>A0A840G8A7_RHOTE</name>
<dbReference type="RefSeq" id="WP_184415158.1">
    <property type="nucleotide sequence ID" value="NZ_JACIGE010000009.1"/>
</dbReference>
<evidence type="ECO:0000256" key="1">
    <source>
        <dbReference type="SAM" id="MobiDB-lite"/>
    </source>
</evidence>
<evidence type="ECO:0000313" key="4">
    <source>
        <dbReference type="Proteomes" id="UP000587070"/>
    </source>
</evidence>
<comment type="caution">
    <text evidence="3">The sequence shown here is derived from an EMBL/GenBank/DDBJ whole genome shotgun (WGS) entry which is preliminary data.</text>
</comment>
<keyword evidence="4" id="KW-1185">Reference proteome</keyword>
<dbReference type="Pfam" id="PF25800">
    <property type="entry name" value="FimV_N"/>
    <property type="match status" value="1"/>
</dbReference>
<dbReference type="NCBIfam" id="TIGR03504">
    <property type="entry name" value="FimV_Cterm"/>
    <property type="match status" value="1"/>
</dbReference>
<evidence type="ECO:0000259" key="2">
    <source>
        <dbReference type="Pfam" id="PF25800"/>
    </source>
</evidence>
<feature type="compositionally biased region" description="Basic and acidic residues" evidence="1">
    <location>
        <begin position="381"/>
        <end position="403"/>
    </location>
</feature>
<feature type="region of interest" description="Disordered" evidence="1">
    <location>
        <begin position="294"/>
        <end position="323"/>
    </location>
</feature>
<evidence type="ECO:0000313" key="3">
    <source>
        <dbReference type="EMBL" id="MBB4248115.1"/>
    </source>
</evidence>
<feature type="compositionally biased region" description="Basic and acidic residues" evidence="1">
    <location>
        <begin position="429"/>
        <end position="440"/>
    </location>
</feature>
<accession>A0A840G8A7</accession>
<feature type="compositionally biased region" description="Basic and acidic residues" evidence="1">
    <location>
        <begin position="182"/>
        <end position="195"/>
    </location>
</feature>
<feature type="compositionally biased region" description="Low complexity" evidence="1">
    <location>
        <begin position="368"/>
        <end position="380"/>
    </location>
</feature>
<organism evidence="3 4">
    <name type="scientific">Rhodocyclus tenuis</name>
    <name type="common">Rhodospirillum tenue</name>
    <dbReference type="NCBI Taxonomy" id="1066"/>
    <lineage>
        <taxon>Bacteria</taxon>
        <taxon>Pseudomonadati</taxon>
        <taxon>Pseudomonadota</taxon>
        <taxon>Betaproteobacteria</taxon>
        <taxon>Rhodocyclales</taxon>
        <taxon>Rhodocyclaceae</taxon>
        <taxon>Rhodocyclus</taxon>
    </lineage>
</organism>
<proteinExistence type="predicted"/>
<feature type="compositionally biased region" description="Polar residues" evidence="1">
    <location>
        <begin position="535"/>
        <end position="550"/>
    </location>
</feature>
<feature type="region of interest" description="Disordered" evidence="1">
    <location>
        <begin position="967"/>
        <end position="994"/>
    </location>
</feature>
<sequence>MAHAAGLGKVNVFSALGQPLRAEVELSATREELSGMKAQLAPQDAFKQAGLDYATTLLGIKFVIDKRPNGQQVIKLSTERPVNDPFIDLLLELNWPAGRLVREYTFLLDPPELAAAATPAPVVPAVTRPAESTLAATPAARRSPKVAAASAPALEKPAPAAKKPAPAPAVRAETPAPAATGDTREIKQGETLRRIASETKPEGVSLEQMLVGLFRSNPDAFDGNMNRMRAGRILNLPDAEGVAALPDAEAKKIVVAQSADWNAYRRKLAGLAAQSTAKDDSGRQETGGRITAKVEDKAAPAAPKDRVKVSKAEASGGRSAAAEEEIIARERALKEANERVASLEKNVNDLQKLVELKNQSLADLQKQAAAKSAAPAAAPVEAKKPEAEAKPVVKPEAKPETKAEPAPLAAADKPLDVPKPESATPAGDAKPELKVEEKPAEPAQAAEAPKPRPKPVIPPLEEEPEEESFFSELLGNPMATTGGGGIAVLLGLYLLYKRRQRAAAEEAAPAAAAPVTLSQQSGGLTANSVFRATGGQSVDTSNTPAQTDFSQAGPGSIDTDEVDPVAEADVYMAYGRDAQAEEILLEAKQKDPKRHAIHLKLLEIYANRKNVKQFETLATELYGETAGLGADWEKAAAMGARLDPQNPLFGNAAQAAAGAAAPVVPAQRVKDTVMMPGRLAQMATEASAANAAPLLEPLIAVPALRLDDAPAAGNDEATQVVAASAASEPFAEPALDFSSDFATDTAAKPSEDAMSLDFDLGLGDTALSAAPLAEPAPTAAEEELEIGALDFDLAAPLSTNETLVAQAPAASVEDALEIDFELSEPVPETTTAETAALDQALDFDFGLASETGATAPAPAETAPAAASKAVVEAKESKPIEPDESALEFDVHLTESTVLGQPMASPSFDMSSISLDLDEPPLELAAEPAATPAPSEPAIDRFEVDTLVNADFLSSQVETVVNPQFASEAPDLDLAPEIDLSSEVPPGSDEPASEEAATKLDLAKAYEEMGDLEGARELLQEVLGEGNAEQRETATTILARIAG</sequence>
<dbReference type="AlphaFoldDB" id="A0A840G8A7"/>
<dbReference type="NCBIfam" id="TIGR03505">
    <property type="entry name" value="FimV_core"/>
    <property type="match status" value="1"/>
</dbReference>
<feature type="region of interest" description="Disordered" evidence="1">
    <location>
        <begin position="133"/>
        <end position="195"/>
    </location>
</feature>
<dbReference type="InterPro" id="IPR020011">
    <property type="entry name" value="FimV_C"/>
</dbReference>
<feature type="compositionally biased region" description="Low complexity" evidence="1">
    <location>
        <begin position="138"/>
        <end position="173"/>
    </location>
</feature>
<feature type="region of interest" description="Disordered" evidence="1">
    <location>
        <begin position="365"/>
        <end position="464"/>
    </location>
</feature>